<name>A0A9X7YMJ8_9GAMM</name>
<evidence type="ECO:0000259" key="8">
    <source>
        <dbReference type="Pfam" id="PF00588"/>
    </source>
</evidence>
<evidence type="ECO:0000259" key="9">
    <source>
        <dbReference type="Pfam" id="PF12105"/>
    </source>
</evidence>
<dbReference type="CDD" id="cd18092">
    <property type="entry name" value="SpoU-like_TrmH"/>
    <property type="match status" value="1"/>
</dbReference>
<dbReference type="GO" id="GO:0141100">
    <property type="term" value="F:tRNA (guanine(18)-2'-O)-methyltransferase activity"/>
    <property type="evidence" value="ECO:0007669"/>
    <property type="project" value="UniProtKB-UniRule"/>
</dbReference>
<keyword evidence="5 7" id="KW-0819">tRNA processing</keyword>
<dbReference type="EMBL" id="CP046056">
    <property type="protein sequence ID" value="QQD23053.1"/>
    <property type="molecule type" value="Genomic_DNA"/>
</dbReference>
<keyword evidence="6 7" id="KW-0694">RNA-binding</keyword>
<comment type="similarity">
    <text evidence="7">Belongs to the class IV-like SAM-binding methyltransferase superfamily. RNA methyltransferase TrmH family.</text>
</comment>
<reference evidence="10 11" key="1">
    <citation type="submission" date="2019-11" db="EMBL/GenBank/DDBJ databases">
        <title>Venatorbacter sp. nov. a predator of Campylobacter and other Gram-negative bacteria.</title>
        <authorList>
            <person name="Saeedi A."/>
            <person name="Cummings N.J."/>
            <person name="Connerton I.F."/>
            <person name="Connerton P.L."/>
        </authorList>
    </citation>
    <scope>NUCLEOTIDE SEQUENCE [LARGE SCALE GENOMIC DNA]</scope>
    <source>
        <strain evidence="10">XL5</strain>
    </source>
</reference>
<comment type="function">
    <text evidence="7">Catalyzes the 2'-O methylation of guanosine at position 18 in tRNA.</text>
</comment>
<evidence type="ECO:0000256" key="7">
    <source>
        <dbReference type="HAMAP-Rule" id="MF_02060"/>
    </source>
</evidence>
<dbReference type="Proteomes" id="UP000596074">
    <property type="component" value="Chromosome"/>
</dbReference>
<gene>
    <name evidence="7 10" type="primary">trmH</name>
    <name evidence="10" type="ORF">GJQ55_00555</name>
</gene>
<protein>
    <recommendedName>
        <fullName evidence="7">tRNA (guanosine(18)-2'-O)-methyltransferase</fullName>
        <ecNumber evidence="7">2.1.1.34</ecNumber>
    </recommendedName>
    <alternativeName>
        <fullName evidence="7">tRNA [Gm18] methyltransferase</fullName>
    </alternativeName>
</protein>
<evidence type="ECO:0000256" key="5">
    <source>
        <dbReference type="ARBA" id="ARBA00022694"/>
    </source>
</evidence>
<dbReference type="HAMAP" id="MF_02060">
    <property type="entry name" value="tRNA_methyltr_TrmH"/>
    <property type="match status" value="1"/>
</dbReference>
<dbReference type="PANTHER" id="PTHR43453">
    <property type="entry name" value="RRNA METHYLASE-LIKE"/>
    <property type="match status" value="1"/>
</dbReference>
<dbReference type="InterPro" id="IPR033671">
    <property type="entry name" value="TrmH"/>
</dbReference>
<dbReference type="InterPro" id="IPR001537">
    <property type="entry name" value="SpoU_MeTrfase"/>
</dbReference>
<evidence type="ECO:0000256" key="4">
    <source>
        <dbReference type="ARBA" id="ARBA00022691"/>
    </source>
</evidence>
<dbReference type="GO" id="GO:0000049">
    <property type="term" value="F:tRNA binding"/>
    <property type="evidence" value="ECO:0007669"/>
    <property type="project" value="UniProtKB-UniRule"/>
</dbReference>
<keyword evidence="3 7" id="KW-0808">Transferase</keyword>
<comment type="catalytic activity">
    <reaction evidence="7">
        <text>guanosine(18) in tRNA + S-adenosyl-L-methionine = 2'-O-methylguanosine(18) in tRNA + S-adenosyl-L-homocysteine + H(+)</text>
        <dbReference type="Rhea" id="RHEA:20077"/>
        <dbReference type="Rhea" id="RHEA-COMP:10190"/>
        <dbReference type="Rhea" id="RHEA-COMP:10192"/>
        <dbReference type="ChEBI" id="CHEBI:15378"/>
        <dbReference type="ChEBI" id="CHEBI:57856"/>
        <dbReference type="ChEBI" id="CHEBI:59789"/>
        <dbReference type="ChEBI" id="CHEBI:74269"/>
        <dbReference type="ChEBI" id="CHEBI:74445"/>
        <dbReference type="EC" id="2.1.1.34"/>
    </reaction>
</comment>
<keyword evidence="4 7" id="KW-0949">S-adenosyl-L-methionine</keyword>
<dbReference type="RefSeq" id="WP_228345567.1">
    <property type="nucleotide sequence ID" value="NZ_CP046056.1"/>
</dbReference>
<dbReference type="SUPFAM" id="SSF75217">
    <property type="entry name" value="alpha/beta knot"/>
    <property type="match status" value="1"/>
</dbReference>
<dbReference type="InterPro" id="IPR029028">
    <property type="entry name" value="Alpha/beta_knot_MTases"/>
</dbReference>
<evidence type="ECO:0000313" key="10">
    <source>
        <dbReference type="EMBL" id="QQD23053.1"/>
    </source>
</evidence>
<feature type="domain" description="RNA methyltransferase SpoU/TrmH type C-terminal" evidence="9">
    <location>
        <begin position="163"/>
        <end position="214"/>
    </location>
</feature>
<sequence>MTPQRLERIEHTLSLRQPDLTVLTDEVHKDRNLSAIVRSCDAFAVPVAHCVWLGEQYRVRRNHSAGSGNWVDIHTHPDIGTAIQTLQQQGFRVCAAHFSERARDYRDYDFTQPTALLLGSEKTGVSAQAAALADEHLVIPMHGMVQSFNVSVAAALLLSEAQRQRQQAGMFNQRRIADDDYQRLKLEWCQPQVARICQRLQLPYPPLRDDGELADPQGFSALVNQRDAETV</sequence>
<dbReference type="GO" id="GO:0002938">
    <property type="term" value="P:tRNA guanine ribose methylation"/>
    <property type="evidence" value="ECO:0007669"/>
    <property type="project" value="UniProtKB-UniRule"/>
</dbReference>
<evidence type="ECO:0000256" key="6">
    <source>
        <dbReference type="ARBA" id="ARBA00022884"/>
    </source>
</evidence>
<organism evidence="10 11">
    <name type="scientific">Venatoribacter cucullus</name>
    <dbReference type="NCBI Taxonomy" id="2661630"/>
    <lineage>
        <taxon>Bacteria</taxon>
        <taxon>Pseudomonadati</taxon>
        <taxon>Pseudomonadota</taxon>
        <taxon>Gammaproteobacteria</taxon>
        <taxon>Oceanospirillales</taxon>
        <taxon>Oceanospirillaceae</taxon>
        <taxon>Venatoribacter</taxon>
    </lineage>
</organism>
<proteinExistence type="inferred from homology"/>
<accession>A0A9X7YMJ8</accession>
<dbReference type="InterPro" id="IPR022724">
    <property type="entry name" value="rRNA_MeTrfase_SpoU_C"/>
</dbReference>
<dbReference type="Gene3D" id="3.40.1280.10">
    <property type="match status" value="1"/>
</dbReference>
<feature type="domain" description="tRNA/rRNA methyltransferase SpoU type" evidence="8">
    <location>
        <begin position="20"/>
        <end position="158"/>
    </location>
</feature>
<dbReference type="InterPro" id="IPR029026">
    <property type="entry name" value="tRNA_m1G_MTases_N"/>
</dbReference>
<dbReference type="KEGG" id="vcw:GJQ55_00555"/>
<keyword evidence="11" id="KW-1185">Reference proteome</keyword>
<evidence type="ECO:0000313" key="11">
    <source>
        <dbReference type="Proteomes" id="UP000596074"/>
    </source>
</evidence>
<dbReference type="Pfam" id="PF00588">
    <property type="entry name" value="SpoU_methylase"/>
    <property type="match status" value="1"/>
</dbReference>
<comment type="caution">
    <text evidence="7">Lacks conserved residue(s) required for the propagation of feature annotation.</text>
</comment>
<dbReference type="AlphaFoldDB" id="A0A9X7YMJ8"/>
<dbReference type="NCBIfam" id="NF008295">
    <property type="entry name" value="PRK11081.1"/>
    <property type="match status" value="1"/>
</dbReference>
<dbReference type="Pfam" id="PF12105">
    <property type="entry name" value="SpoU_methylas_C"/>
    <property type="match status" value="1"/>
</dbReference>
<dbReference type="PANTHER" id="PTHR43453:SF1">
    <property type="entry name" value="TRNA_RRNA METHYLTRANSFERASE SPOU TYPE DOMAIN-CONTAINING PROTEIN"/>
    <property type="match status" value="1"/>
</dbReference>
<feature type="binding site" evidence="7">
    <location>
        <position position="139"/>
    </location>
    <ligand>
        <name>S-adenosyl-L-methionine</name>
        <dbReference type="ChEBI" id="CHEBI:59789"/>
    </ligand>
</feature>
<evidence type="ECO:0000256" key="3">
    <source>
        <dbReference type="ARBA" id="ARBA00022679"/>
    </source>
</evidence>
<dbReference type="EC" id="2.1.1.34" evidence="7"/>
<evidence type="ECO:0000256" key="1">
    <source>
        <dbReference type="ARBA" id="ARBA00022555"/>
    </source>
</evidence>
<keyword evidence="1 7" id="KW-0820">tRNA-binding</keyword>
<evidence type="ECO:0000256" key="2">
    <source>
        <dbReference type="ARBA" id="ARBA00022603"/>
    </source>
</evidence>
<keyword evidence="2 7" id="KW-0489">Methyltransferase</keyword>